<dbReference type="SUPFAM" id="SSF51445">
    <property type="entry name" value="(Trans)glycosidases"/>
    <property type="match status" value="1"/>
</dbReference>
<comment type="caution">
    <text evidence="5">The sequence shown here is derived from an EMBL/GenBank/DDBJ whole genome shotgun (WGS) entry which is preliminary data.</text>
</comment>
<dbReference type="PROSITE" id="PS51782">
    <property type="entry name" value="LYSM"/>
    <property type="match status" value="1"/>
</dbReference>
<dbReference type="InterPro" id="IPR018392">
    <property type="entry name" value="LysM"/>
</dbReference>
<proteinExistence type="predicted"/>
<dbReference type="OrthoDB" id="9769314at2"/>
<dbReference type="GO" id="GO:0016798">
    <property type="term" value="F:hydrolase activity, acting on glycosyl bonds"/>
    <property type="evidence" value="ECO:0007669"/>
    <property type="project" value="UniProtKB-KW"/>
</dbReference>
<dbReference type="InterPro" id="IPR001223">
    <property type="entry name" value="Glyco_hydro18_cat"/>
</dbReference>
<keyword evidence="2" id="KW-0326">Glycosidase</keyword>
<evidence type="ECO:0000313" key="6">
    <source>
        <dbReference type="Proteomes" id="UP000076490"/>
    </source>
</evidence>
<dbReference type="GO" id="GO:0008061">
    <property type="term" value="F:chitin binding"/>
    <property type="evidence" value="ECO:0007669"/>
    <property type="project" value="InterPro"/>
</dbReference>
<accession>A0A165HC65</accession>
<evidence type="ECO:0000259" key="3">
    <source>
        <dbReference type="PROSITE" id="PS51782"/>
    </source>
</evidence>
<dbReference type="SMART" id="SM00636">
    <property type="entry name" value="Glyco_18"/>
    <property type="match status" value="1"/>
</dbReference>
<feature type="domain" description="GH18" evidence="4">
    <location>
        <begin position="55"/>
        <end position="379"/>
    </location>
</feature>
<dbReference type="AlphaFoldDB" id="A0A165HC65"/>
<gene>
    <name evidence="5" type="ORF">AV656_15835</name>
</gene>
<dbReference type="SMART" id="SM00257">
    <property type="entry name" value="LysM"/>
    <property type="match status" value="1"/>
</dbReference>
<evidence type="ECO:0000259" key="4">
    <source>
        <dbReference type="PROSITE" id="PS51910"/>
    </source>
</evidence>
<dbReference type="InterPro" id="IPR017853">
    <property type="entry name" value="GH"/>
</dbReference>
<dbReference type="GO" id="GO:0005975">
    <property type="term" value="P:carbohydrate metabolic process"/>
    <property type="evidence" value="ECO:0007669"/>
    <property type="project" value="InterPro"/>
</dbReference>
<dbReference type="PANTHER" id="PTHR46066">
    <property type="entry name" value="CHITINASE DOMAIN-CONTAINING PROTEIN 1 FAMILY MEMBER"/>
    <property type="match status" value="1"/>
</dbReference>
<feature type="domain" description="LysM" evidence="3">
    <location>
        <begin position="1"/>
        <end position="45"/>
    </location>
</feature>
<sequence length="379" mass="41856">MIHVVKQGDSLYTIARQYGVPAADIASANELPDPDVLVIGQALVIPQTPPADRPEITVNGYAEWYTQTPPASLVQEIRKREGLLTYVMPTGYEVRRDGSLVRFDWGAVGEAAEAAGAQTVIVVMNLEEGAFSKEVAEAIFASEAAQDRLIGEINALAREKGAKDVHFDFEYLGRENRDAYTAFLRKVKGQLDEGLTLSVALAPKTSEDQPGVWYGGHDYGAIGAIADFVVIMTYEWGYSGGPPMAVSPIGPVRDVLEFAVSVIPPGKILMGQNLYGYDWTLPFKPGNPPAQGLSPQAALVRAKERNAAIQYDEASQAPFFNYWRDGKEHVVWFEDARSIKAKFDLIKELGLMGISYWHLSFPFPQNWTLLDEMFHVKQL</sequence>
<dbReference type="EMBL" id="LQNT01000003">
    <property type="protein sequence ID" value="KZE39424.1"/>
    <property type="molecule type" value="Genomic_DNA"/>
</dbReference>
<evidence type="ECO:0000313" key="5">
    <source>
        <dbReference type="EMBL" id="KZE39424.1"/>
    </source>
</evidence>
<evidence type="ECO:0000256" key="2">
    <source>
        <dbReference type="ARBA" id="ARBA00023295"/>
    </source>
</evidence>
<dbReference type="SUPFAM" id="SSF54106">
    <property type="entry name" value="LysM domain"/>
    <property type="match status" value="1"/>
</dbReference>
<dbReference type="PROSITE" id="PS51910">
    <property type="entry name" value="GH18_2"/>
    <property type="match status" value="1"/>
</dbReference>
<dbReference type="Gene3D" id="3.10.350.10">
    <property type="entry name" value="LysM domain"/>
    <property type="match status" value="1"/>
</dbReference>
<dbReference type="GO" id="GO:0012505">
    <property type="term" value="C:endomembrane system"/>
    <property type="evidence" value="ECO:0007669"/>
    <property type="project" value="TreeGrafter"/>
</dbReference>
<dbReference type="InterPro" id="IPR041704">
    <property type="entry name" value="CFLE_GH18"/>
</dbReference>
<dbReference type="InterPro" id="IPR011583">
    <property type="entry name" value="Chitinase_II/V-like_cat"/>
</dbReference>
<dbReference type="Pfam" id="PF00704">
    <property type="entry name" value="Glyco_hydro_18"/>
    <property type="match status" value="1"/>
</dbReference>
<dbReference type="CDD" id="cd02874">
    <property type="entry name" value="GH18_CFLE_spore_hydrolase"/>
    <property type="match status" value="1"/>
</dbReference>
<dbReference type="CDD" id="cd00118">
    <property type="entry name" value="LysM"/>
    <property type="match status" value="1"/>
</dbReference>
<dbReference type="RefSeq" id="WP_063179001.1">
    <property type="nucleotide sequence ID" value="NZ_LQNT01000003.1"/>
</dbReference>
<protein>
    <submittedName>
        <fullName evidence="5">Spore gernimation protein</fullName>
    </submittedName>
</protein>
<reference evidence="5 6" key="1">
    <citation type="submission" date="2016-01" db="EMBL/GenBank/DDBJ databases">
        <title>Whole genome sequencing of Bhargavaea cecembensis T14.</title>
        <authorList>
            <person name="Hong K.W."/>
        </authorList>
    </citation>
    <scope>NUCLEOTIDE SEQUENCE [LARGE SCALE GENOMIC DNA]</scope>
    <source>
        <strain evidence="5 6">T14</strain>
    </source>
</reference>
<evidence type="ECO:0000256" key="1">
    <source>
        <dbReference type="ARBA" id="ARBA00022801"/>
    </source>
</evidence>
<dbReference type="PANTHER" id="PTHR46066:SF2">
    <property type="entry name" value="CHITINASE DOMAIN-CONTAINING PROTEIN 1"/>
    <property type="match status" value="1"/>
</dbReference>
<name>A0A165HC65_9BACL</name>
<dbReference type="Gene3D" id="3.10.50.10">
    <property type="match status" value="1"/>
</dbReference>
<dbReference type="Gene3D" id="3.20.20.80">
    <property type="entry name" value="Glycosidases"/>
    <property type="match status" value="1"/>
</dbReference>
<organism evidence="5 6">
    <name type="scientific">Bhargavaea cecembensis</name>
    <dbReference type="NCBI Taxonomy" id="394098"/>
    <lineage>
        <taxon>Bacteria</taxon>
        <taxon>Bacillati</taxon>
        <taxon>Bacillota</taxon>
        <taxon>Bacilli</taxon>
        <taxon>Bacillales</taxon>
        <taxon>Caryophanaceae</taxon>
        <taxon>Bhargavaea</taxon>
    </lineage>
</organism>
<dbReference type="InterPro" id="IPR036779">
    <property type="entry name" value="LysM_dom_sf"/>
</dbReference>
<dbReference type="Pfam" id="PF01476">
    <property type="entry name" value="LysM"/>
    <property type="match status" value="1"/>
</dbReference>
<keyword evidence="1" id="KW-0378">Hydrolase</keyword>
<dbReference type="InterPro" id="IPR029070">
    <property type="entry name" value="Chitinase_insertion_sf"/>
</dbReference>
<dbReference type="Proteomes" id="UP000076490">
    <property type="component" value="Unassembled WGS sequence"/>
</dbReference>
<dbReference type="GO" id="GO:0070492">
    <property type="term" value="F:oligosaccharide binding"/>
    <property type="evidence" value="ECO:0007669"/>
    <property type="project" value="TreeGrafter"/>
</dbReference>